<dbReference type="PANTHER" id="PTHR33169">
    <property type="entry name" value="PADR-FAMILY TRANSCRIPTIONAL REGULATOR"/>
    <property type="match status" value="1"/>
</dbReference>
<organism evidence="1 2">
    <name type="scientific">Metabacillus fastidiosus</name>
    <dbReference type="NCBI Taxonomy" id="1458"/>
    <lineage>
        <taxon>Bacteria</taxon>
        <taxon>Bacillati</taxon>
        <taxon>Bacillota</taxon>
        <taxon>Bacilli</taxon>
        <taxon>Bacillales</taxon>
        <taxon>Bacillaceae</taxon>
        <taxon>Metabacillus</taxon>
    </lineage>
</organism>
<dbReference type="Gene3D" id="1.10.10.10">
    <property type="entry name" value="Winged helix-like DNA-binding domain superfamily/Winged helix DNA-binding domain"/>
    <property type="match status" value="2"/>
</dbReference>
<dbReference type="InterPro" id="IPR052509">
    <property type="entry name" value="Metal_resp_DNA-bind_regulator"/>
</dbReference>
<dbReference type="Proteomes" id="UP001342826">
    <property type="component" value="Unassembled WGS sequence"/>
</dbReference>
<dbReference type="PANTHER" id="PTHR33169:SF14">
    <property type="entry name" value="TRANSCRIPTIONAL REGULATOR RV3488"/>
    <property type="match status" value="1"/>
</dbReference>
<gene>
    <name evidence="1" type="ORF">P9271_23405</name>
</gene>
<reference evidence="1 2" key="1">
    <citation type="submission" date="2023-03" db="EMBL/GenBank/DDBJ databases">
        <title>Bacillus Genome Sequencing.</title>
        <authorList>
            <person name="Dunlap C."/>
        </authorList>
    </citation>
    <scope>NUCLEOTIDE SEQUENCE [LARGE SCALE GENOMIC DNA]</scope>
    <source>
        <strain evidence="1 2">NRS-1717</strain>
    </source>
</reference>
<dbReference type="EMBL" id="JARTFS010000030">
    <property type="protein sequence ID" value="MED4404220.1"/>
    <property type="molecule type" value="Genomic_DNA"/>
</dbReference>
<evidence type="ECO:0000313" key="2">
    <source>
        <dbReference type="Proteomes" id="UP001342826"/>
    </source>
</evidence>
<protein>
    <submittedName>
        <fullName evidence="1">Helix-turn-helix transcriptional regulator</fullName>
    </submittedName>
</protein>
<keyword evidence="2" id="KW-1185">Reference proteome</keyword>
<dbReference type="InterPro" id="IPR036388">
    <property type="entry name" value="WH-like_DNA-bd_sf"/>
</dbReference>
<evidence type="ECO:0000313" key="1">
    <source>
        <dbReference type="EMBL" id="MED4404220.1"/>
    </source>
</evidence>
<sequence>MVIKRKQENVSVETFGLSQREFLTLFLLHELQESPGYPADLHQKLKETYTGKVHSYDYLCKVARQLTESGDLQLIKETRKKYYSTTAKGDELYKWYQENFKVQLIEVKKVIDRFVYDLTGSGTYEPVKHELPQEHRHYFSKMVSVMDLVRYVTLKAAATRKHVYMGEIAELLKTRYGWISSKGYLYDLASEMEATNLLIGQWEGERRTKRFLKITDEGIHHYKQIADSAAYRVKEIQHYLQQILSMLNTRIENNSEHD</sequence>
<dbReference type="InterPro" id="IPR036390">
    <property type="entry name" value="WH_DNA-bd_sf"/>
</dbReference>
<dbReference type="SUPFAM" id="SSF46785">
    <property type="entry name" value="Winged helix' DNA-binding domain"/>
    <property type="match status" value="2"/>
</dbReference>
<dbReference type="RefSeq" id="WP_328016038.1">
    <property type="nucleotide sequence ID" value="NZ_JARTFS010000030.1"/>
</dbReference>
<proteinExistence type="predicted"/>
<comment type="caution">
    <text evidence="1">The sequence shown here is derived from an EMBL/GenBank/DDBJ whole genome shotgun (WGS) entry which is preliminary data.</text>
</comment>
<name>A0ABU6P4E4_9BACI</name>
<accession>A0ABU6P4E4</accession>